<evidence type="ECO:0000256" key="14">
    <source>
        <dbReference type="PIRNR" id="PIRNR037707"/>
    </source>
</evidence>
<sequence>MRATAVAAASAGTVLAGLLAYAIYFDHKRQSDPQFRRSLKRDNRRLAREVREESVAEGAKQMEAIKRAVADAKAEEFPTDLEEKEGYFMSHIAQGEALCASSTDQIEAALCFYKALKVYPQPKDLISIYDKTVPKEILEILAEMVAMDPSLKLDGSFTGGDSGSEGHGVE</sequence>
<dbReference type="SUPFAM" id="SSF47157">
    <property type="entry name" value="Mitochondrial import receptor subunit Tom20"/>
    <property type="match status" value="1"/>
</dbReference>
<keyword evidence="3" id="KW-0813">Transport</keyword>
<evidence type="ECO:0000256" key="11">
    <source>
        <dbReference type="ARBA" id="ARBA00068548"/>
    </source>
</evidence>
<keyword evidence="16" id="KW-1185">Reference proteome</keyword>
<dbReference type="PANTHER" id="PTHR12430">
    <property type="entry name" value="MITOCHONDRIAL IMPORT RECEPTOR SUBUNIT TOM20"/>
    <property type="match status" value="1"/>
</dbReference>
<keyword evidence="6" id="KW-0653">Protein transport</keyword>
<evidence type="ECO:0000256" key="3">
    <source>
        <dbReference type="ARBA" id="ARBA00022448"/>
    </source>
</evidence>
<comment type="subcellular location">
    <subcellularLocation>
        <location evidence="1">Mitochondrion outer membrane</location>
        <topology evidence="1">Single-pass membrane protein</topology>
    </subcellularLocation>
</comment>
<evidence type="ECO:0000256" key="13">
    <source>
        <dbReference type="ARBA" id="ARBA00080405"/>
    </source>
</evidence>
<evidence type="ECO:0000313" key="15">
    <source>
        <dbReference type="EMBL" id="PGH17423.1"/>
    </source>
</evidence>
<dbReference type="GO" id="GO:0030150">
    <property type="term" value="P:protein import into mitochondrial matrix"/>
    <property type="evidence" value="ECO:0007669"/>
    <property type="project" value="TreeGrafter"/>
</dbReference>
<evidence type="ECO:0000256" key="4">
    <source>
        <dbReference type="ARBA" id="ARBA00022692"/>
    </source>
</evidence>
<evidence type="ECO:0000256" key="1">
    <source>
        <dbReference type="ARBA" id="ARBA00004572"/>
    </source>
</evidence>
<dbReference type="GO" id="GO:0006605">
    <property type="term" value="P:protein targeting"/>
    <property type="evidence" value="ECO:0007669"/>
    <property type="project" value="InterPro"/>
</dbReference>
<keyword evidence="7" id="KW-1133">Transmembrane helix</keyword>
<dbReference type="EMBL" id="PDNA01000064">
    <property type="protein sequence ID" value="PGH17423.1"/>
    <property type="molecule type" value="Genomic_DNA"/>
</dbReference>
<dbReference type="AlphaFoldDB" id="A0A2B7Y8R3"/>
<accession>A0A2B7Y8R3</accession>
<evidence type="ECO:0000256" key="6">
    <source>
        <dbReference type="ARBA" id="ARBA00022927"/>
    </source>
</evidence>
<dbReference type="InterPro" id="IPR023392">
    <property type="entry name" value="Tom20_dom_sf"/>
</dbReference>
<keyword evidence="8 14" id="KW-0496">Mitochondrion</keyword>
<evidence type="ECO:0000313" key="16">
    <source>
        <dbReference type="Proteomes" id="UP000224634"/>
    </source>
</evidence>
<reference evidence="15 16" key="1">
    <citation type="submission" date="2017-10" db="EMBL/GenBank/DDBJ databases">
        <title>Comparative genomics in systemic dimorphic fungi from Ajellomycetaceae.</title>
        <authorList>
            <person name="Munoz J.F."/>
            <person name="Mcewen J.G."/>
            <person name="Clay O.K."/>
            <person name="Cuomo C.A."/>
        </authorList>
    </citation>
    <scope>NUCLEOTIDE SEQUENCE [LARGE SCALE GENOMIC DNA]</scope>
    <source>
        <strain evidence="15 16">UAMH7299</strain>
    </source>
</reference>
<protein>
    <recommendedName>
        <fullName evidence="11">Mitochondrial import receptor subunit TOM20</fullName>
    </recommendedName>
    <alternativeName>
        <fullName evidence="10">Mitochondrial 20 kDa outer membrane protein</fullName>
    </alternativeName>
    <alternativeName>
        <fullName evidence="12">Mitochondrial import receptor subunit tom20</fullName>
    </alternativeName>
    <alternativeName>
        <fullName evidence="13">Translocase of outer membrane 20 kDa subunit</fullName>
    </alternativeName>
</protein>
<dbReference type="PANTHER" id="PTHR12430:SF0">
    <property type="entry name" value="TRANSLOCASE OF OUTER MITOCHONDRIAL MEMBRANE 20"/>
    <property type="match status" value="1"/>
</dbReference>
<comment type="caution">
    <text evidence="15">The sequence shown here is derived from an EMBL/GenBank/DDBJ whole genome shotgun (WGS) entry which is preliminary data.</text>
</comment>
<evidence type="ECO:0000256" key="9">
    <source>
        <dbReference type="ARBA" id="ARBA00023136"/>
    </source>
</evidence>
<keyword evidence="9 14" id="KW-0472">Membrane</keyword>
<name>A0A2B7Y8R3_POLH7</name>
<keyword evidence="5 14" id="KW-1000">Mitochondrion outer membrane</keyword>
<evidence type="ECO:0000256" key="8">
    <source>
        <dbReference type="ARBA" id="ARBA00023128"/>
    </source>
</evidence>
<dbReference type="PRINTS" id="PR00351">
    <property type="entry name" value="OM20RECEPTOR"/>
</dbReference>
<dbReference type="GO" id="GO:0008320">
    <property type="term" value="F:protein transmembrane transporter activity"/>
    <property type="evidence" value="ECO:0007669"/>
    <property type="project" value="TreeGrafter"/>
</dbReference>
<dbReference type="GO" id="GO:0006886">
    <property type="term" value="P:intracellular protein transport"/>
    <property type="evidence" value="ECO:0007669"/>
    <property type="project" value="InterPro"/>
</dbReference>
<gene>
    <name evidence="15" type="ORF">AJ80_04793</name>
</gene>
<evidence type="ECO:0000256" key="12">
    <source>
        <dbReference type="ARBA" id="ARBA00073975"/>
    </source>
</evidence>
<proteinExistence type="inferred from homology"/>
<dbReference type="GO" id="GO:0005742">
    <property type="term" value="C:mitochondrial outer membrane translocase complex"/>
    <property type="evidence" value="ECO:0007669"/>
    <property type="project" value="UniProtKB-UniRule"/>
</dbReference>
<dbReference type="STRING" id="1447883.A0A2B7Y8R3"/>
<dbReference type="InterPro" id="IPR002056">
    <property type="entry name" value="MAS20"/>
</dbReference>
<keyword evidence="4" id="KW-0812">Transmembrane</keyword>
<dbReference type="OrthoDB" id="2154253at2759"/>
<comment type="similarity">
    <text evidence="2 14">Belongs to the Tom20 family.</text>
</comment>
<evidence type="ECO:0000256" key="7">
    <source>
        <dbReference type="ARBA" id="ARBA00022989"/>
    </source>
</evidence>
<dbReference type="GO" id="GO:0030943">
    <property type="term" value="F:mitochondrion targeting sequence binding"/>
    <property type="evidence" value="ECO:0007669"/>
    <property type="project" value="TreeGrafter"/>
</dbReference>
<dbReference type="GO" id="GO:0016031">
    <property type="term" value="P:tRNA import into mitochondrion"/>
    <property type="evidence" value="ECO:0007669"/>
    <property type="project" value="TreeGrafter"/>
</dbReference>
<dbReference type="FunFam" id="1.20.960.10:FF:000002">
    <property type="entry name" value="Mitochondrial import receptor subunit TOM20"/>
    <property type="match status" value="1"/>
</dbReference>
<dbReference type="PIRSF" id="PIRSF037707">
    <property type="entry name" value="MAS20_rcpt"/>
    <property type="match status" value="1"/>
</dbReference>
<evidence type="ECO:0000256" key="2">
    <source>
        <dbReference type="ARBA" id="ARBA00005792"/>
    </source>
</evidence>
<evidence type="ECO:0000256" key="5">
    <source>
        <dbReference type="ARBA" id="ARBA00022787"/>
    </source>
</evidence>
<evidence type="ECO:0000256" key="10">
    <source>
        <dbReference type="ARBA" id="ARBA00042705"/>
    </source>
</evidence>
<dbReference type="Gene3D" id="1.20.960.10">
    <property type="entry name" value="Mitochondrial outer membrane translocase complex, subunit Tom20 domain"/>
    <property type="match status" value="1"/>
</dbReference>
<organism evidence="15 16">
    <name type="scientific">Polytolypa hystricis (strain UAMH7299)</name>
    <dbReference type="NCBI Taxonomy" id="1447883"/>
    <lineage>
        <taxon>Eukaryota</taxon>
        <taxon>Fungi</taxon>
        <taxon>Dikarya</taxon>
        <taxon>Ascomycota</taxon>
        <taxon>Pezizomycotina</taxon>
        <taxon>Eurotiomycetes</taxon>
        <taxon>Eurotiomycetidae</taxon>
        <taxon>Onygenales</taxon>
        <taxon>Onygenales incertae sedis</taxon>
        <taxon>Polytolypa</taxon>
    </lineage>
</organism>
<dbReference type="Pfam" id="PF02064">
    <property type="entry name" value="MAS20"/>
    <property type="match status" value="1"/>
</dbReference>
<dbReference type="Proteomes" id="UP000224634">
    <property type="component" value="Unassembled WGS sequence"/>
</dbReference>